<protein>
    <submittedName>
        <fullName evidence="2">Diacylglycerol kinase family enzyme</fullName>
    </submittedName>
</protein>
<gene>
    <name evidence="2" type="ORF">ABID19_004294</name>
</gene>
<dbReference type="Pfam" id="PF19279">
    <property type="entry name" value="YegS_C"/>
    <property type="match status" value="1"/>
</dbReference>
<evidence type="ECO:0000313" key="3">
    <source>
        <dbReference type="Proteomes" id="UP001549204"/>
    </source>
</evidence>
<dbReference type="InterPro" id="IPR045540">
    <property type="entry name" value="YegS/DAGK_C"/>
</dbReference>
<reference evidence="2 3" key="1">
    <citation type="submission" date="2024-06" db="EMBL/GenBank/DDBJ databases">
        <title>Genomic Encyclopedia of Type Strains, Phase IV (KMG-IV): sequencing the most valuable type-strain genomes for metagenomic binning, comparative biology and taxonomic classification.</title>
        <authorList>
            <person name="Goeker M."/>
        </authorList>
    </citation>
    <scope>NUCLEOTIDE SEQUENCE [LARGE SCALE GENOMIC DNA]</scope>
    <source>
        <strain evidence="2 3">DSM 100022</strain>
    </source>
</reference>
<dbReference type="SMART" id="SM00046">
    <property type="entry name" value="DAGKc"/>
    <property type="match status" value="1"/>
</dbReference>
<dbReference type="SUPFAM" id="SSF111331">
    <property type="entry name" value="NAD kinase/diacylglycerol kinase-like"/>
    <property type="match status" value="1"/>
</dbReference>
<dbReference type="Pfam" id="PF00781">
    <property type="entry name" value="DAGK_cat"/>
    <property type="match status" value="1"/>
</dbReference>
<dbReference type="RefSeq" id="WP_354492911.1">
    <property type="nucleotide sequence ID" value="NZ_JBEPMC010000007.1"/>
</dbReference>
<dbReference type="EMBL" id="JBEPMC010000007">
    <property type="protein sequence ID" value="MET3581248.1"/>
    <property type="molecule type" value="Genomic_DNA"/>
</dbReference>
<dbReference type="InterPro" id="IPR017438">
    <property type="entry name" value="ATP-NAD_kinase_N"/>
</dbReference>
<dbReference type="GO" id="GO:0016301">
    <property type="term" value="F:kinase activity"/>
    <property type="evidence" value="ECO:0007669"/>
    <property type="project" value="UniProtKB-KW"/>
</dbReference>
<evidence type="ECO:0000259" key="1">
    <source>
        <dbReference type="PROSITE" id="PS50146"/>
    </source>
</evidence>
<dbReference type="PANTHER" id="PTHR30492:SF0">
    <property type="entry name" value="METHYLGLYOXAL SYNTHASE"/>
    <property type="match status" value="1"/>
</dbReference>
<dbReference type="InterPro" id="IPR001206">
    <property type="entry name" value="Diacylglycerol_kinase_cat_dom"/>
</dbReference>
<dbReference type="Gene3D" id="2.60.200.40">
    <property type="match status" value="1"/>
</dbReference>
<dbReference type="Gene3D" id="3.40.50.10330">
    <property type="entry name" value="Probable inorganic polyphosphate/atp-NAD kinase, domain 1"/>
    <property type="match status" value="1"/>
</dbReference>
<accession>A0ABV2GSH0</accession>
<feature type="domain" description="DAGKc" evidence="1">
    <location>
        <begin position="44"/>
        <end position="131"/>
    </location>
</feature>
<dbReference type="PROSITE" id="PS50146">
    <property type="entry name" value="DAGK"/>
    <property type="match status" value="1"/>
</dbReference>
<dbReference type="Proteomes" id="UP001549204">
    <property type="component" value="Unassembled WGS sequence"/>
</dbReference>
<comment type="caution">
    <text evidence="2">The sequence shown here is derived from an EMBL/GenBank/DDBJ whole genome shotgun (WGS) entry which is preliminary data.</text>
</comment>
<sequence>MRFAAVLNQEGGTLRTIDLSAFTDRMRQKLEAAGHSIDIDVVAGKDIVATLDRITSKHGIDIVLAGGGDGTISAAAARLMGRKTALAILPAGTMNLFARGLGIPQTVDAAVESFADGDVIAVDMATANGRPFVHQFSIGMHAKMVQLRQTMEFGSRLGKMRASLKAAWAAINNPSAMKVTLTIGEAEIVTRTTAIGITNNLFGEGHLPYADNPAGGVLGIYITVARRRGELVGFLFDIARGKWRDSEHVEIHQADRVVLKVHSKAKKLRAVMDGELVRLDSETTIEIHPGALKVLVPARVAQAKAA</sequence>
<keyword evidence="2" id="KW-0418">Kinase</keyword>
<keyword evidence="2" id="KW-0808">Transferase</keyword>
<evidence type="ECO:0000313" key="2">
    <source>
        <dbReference type="EMBL" id="MET3581248.1"/>
    </source>
</evidence>
<dbReference type="InterPro" id="IPR004363">
    <property type="entry name" value="Methylgl_synth"/>
</dbReference>
<organism evidence="2 3">
    <name type="scientific">Mesorhizobium robiniae</name>
    <dbReference type="NCBI Taxonomy" id="559315"/>
    <lineage>
        <taxon>Bacteria</taxon>
        <taxon>Pseudomonadati</taxon>
        <taxon>Pseudomonadota</taxon>
        <taxon>Alphaproteobacteria</taxon>
        <taxon>Hyphomicrobiales</taxon>
        <taxon>Phyllobacteriaceae</taxon>
        <taxon>Mesorhizobium</taxon>
    </lineage>
</organism>
<dbReference type="InterPro" id="IPR016064">
    <property type="entry name" value="NAD/diacylglycerol_kinase_sf"/>
</dbReference>
<name>A0ABV2GSH0_9HYPH</name>
<proteinExistence type="predicted"/>
<keyword evidence="3" id="KW-1185">Reference proteome</keyword>
<dbReference type="PANTHER" id="PTHR30492">
    <property type="entry name" value="METHYLGLYOXAL SYNTHASE"/>
    <property type="match status" value="1"/>
</dbReference>